<comment type="caution">
    <text evidence="1">The sequence shown here is derived from an EMBL/GenBank/DDBJ whole genome shotgun (WGS) entry which is preliminary data.</text>
</comment>
<dbReference type="PANTHER" id="PTHR35802">
    <property type="entry name" value="PROTEASE SYNTHASE AND SPORULATION PROTEIN PAI 2"/>
    <property type="match status" value="1"/>
</dbReference>
<dbReference type="AlphaFoldDB" id="A0A545U7I9"/>
<sequence>MYQPRHFKFDDRQSQLAFIRQYGFGQITSCYQGKLEVNHAPFLLSEDNTELLAHFARQNQHWKLLEKADDINVCFNGPNAYITPNWYTNNSNVPTWNFINVQVSGKCTLMNEAELIDLLDKLSQKHEARFEQPWTIDKLSEKQLSAMLKAIVGFKISIETIEGKAKLSQNKKAQDFDGLLNGLSTQEDDGSIQIYQWMKKVRA</sequence>
<dbReference type="Proteomes" id="UP000315439">
    <property type="component" value="Unassembled WGS sequence"/>
</dbReference>
<protein>
    <submittedName>
        <fullName evidence="1">FMN-binding negative transcriptional regulator</fullName>
    </submittedName>
</protein>
<dbReference type="InterPro" id="IPR012349">
    <property type="entry name" value="Split_barrel_FMN-bd"/>
</dbReference>
<dbReference type="Pfam" id="PF04299">
    <property type="entry name" value="FMN_bind_2"/>
    <property type="match status" value="1"/>
</dbReference>
<evidence type="ECO:0000313" key="1">
    <source>
        <dbReference type="EMBL" id="TQV85435.1"/>
    </source>
</evidence>
<dbReference type="EMBL" id="VIKS01000012">
    <property type="protein sequence ID" value="TQV85435.1"/>
    <property type="molecule type" value="Genomic_DNA"/>
</dbReference>
<dbReference type="SUPFAM" id="SSF50475">
    <property type="entry name" value="FMN-binding split barrel"/>
    <property type="match status" value="1"/>
</dbReference>
<accession>A0A545U7I9</accession>
<dbReference type="Gene3D" id="2.30.110.10">
    <property type="entry name" value="Electron Transport, Fmn-binding Protein, Chain A"/>
    <property type="match status" value="1"/>
</dbReference>
<dbReference type="InterPro" id="IPR007396">
    <property type="entry name" value="TR_PAI2-type"/>
</dbReference>
<dbReference type="RefSeq" id="WP_142933112.1">
    <property type="nucleotide sequence ID" value="NZ_ML660168.1"/>
</dbReference>
<evidence type="ECO:0000313" key="2">
    <source>
        <dbReference type="Proteomes" id="UP000315439"/>
    </source>
</evidence>
<proteinExistence type="predicted"/>
<keyword evidence="2" id="KW-1185">Reference proteome</keyword>
<organism evidence="1 2">
    <name type="scientific">Aliikangiella coralliicola</name>
    <dbReference type="NCBI Taxonomy" id="2592383"/>
    <lineage>
        <taxon>Bacteria</taxon>
        <taxon>Pseudomonadati</taxon>
        <taxon>Pseudomonadota</taxon>
        <taxon>Gammaproteobacteria</taxon>
        <taxon>Oceanospirillales</taxon>
        <taxon>Pleioneaceae</taxon>
        <taxon>Aliikangiella</taxon>
    </lineage>
</organism>
<dbReference type="PANTHER" id="PTHR35802:SF1">
    <property type="entry name" value="PROTEASE SYNTHASE AND SPORULATION PROTEIN PAI 2"/>
    <property type="match status" value="1"/>
</dbReference>
<dbReference type="OrthoDB" id="9794948at2"/>
<name>A0A545U7I9_9GAMM</name>
<gene>
    <name evidence="1" type="ORF">FLL46_19925</name>
</gene>
<dbReference type="PIRSF" id="PIRSF010372">
    <property type="entry name" value="PaiB"/>
    <property type="match status" value="1"/>
</dbReference>
<reference evidence="1 2" key="1">
    <citation type="submission" date="2019-07" db="EMBL/GenBank/DDBJ databases">
        <title>Draft genome for Aliikangiella sp. M105.</title>
        <authorList>
            <person name="Wang G."/>
        </authorList>
    </citation>
    <scope>NUCLEOTIDE SEQUENCE [LARGE SCALE GENOMIC DNA]</scope>
    <source>
        <strain evidence="1 2">M105</strain>
    </source>
</reference>